<dbReference type="STRING" id="1076256.A0A2H3AV79"/>
<dbReference type="AlphaFoldDB" id="A0A2H3AV79"/>
<dbReference type="InterPro" id="IPR023210">
    <property type="entry name" value="NADP_OxRdtase_dom"/>
</dbReference>
<keyword evidence="1" id="KW-0521">NADP</keyword>
<feature type="domain" description="NADP-dependent oxidoreductase" evidence="2">
    <location>
        <begin position="9"/>
        <end position="300"/>
    </location>
</feature>
<evidence type="ECO:0000259" key="2">
    <source>
        <dbReference type="Pfam" id="PF00248"/>
    </source>
</evidence>
<evidence type="ECO:0000313" key="3">
    <source>
        <dbReference type="EMBL" id="PBK60644.1"/>
    </source>
</evidence>
<dbReference type="SUPFAM" id="SSF51430">
    <property type="entry name" value="NAD(P)-linked oxidoreductase"/>
    <property type="match status" value="1"/>
</dbReference>
<protein>
    <submittedName>
        <fullName evidence="3">Aldo/keto reductase</fullName>
    </submittedName>
</protein>
<organism evidence="3 4">
    <name type="scientific">Armillaria solidipes</name>
    <dbReference type="NCBI Taxonomy" id="1076256"/>
    <lineage>
        <taxon>Eukaryota</taxon>
        <taxon>Fungi</taxon>
        <taxon>Dikarya</taxon>
        <taxon>Basidiomycota</taxon>
        <taxon>Agaricomycotina</taxon>
        <taxon>Agaricomycetes</taxon>
        <taxon>Agaricomycetidae</taxon>
        <taxon>Agaricales</taxon>
        <taxon>Marasmiineae</taxon>
        <taxon>Physalacriaceae</taxon>
        <taxon>Armillaria</taxon>
    </lineage>
</organism>
<evidence type="ECO:0000256" key="1">
    <source>
        <dbReference type="ARBA" id="ARBA00022857"/>
    </source>
</evidence>
<dbReference type="Proteomes" id="UP000218334">
    <property type="component" value="Unassembled WGS sequence"/>
</dbReference>
<reference evidence="4" key="1">
    <citation type="journal article" date="2017" name="Nat. Ecol. Evol.">
        <title>Genome expansion and lineage-specific genetic innovations in the forest pathogenic fungi Armillaria.</title>
        <authorList>
            <person name="Sipos G."/>
            <person name="Prasanna A.N."/>
            <person name="Walter M.C."/>
            <person name="O'Connor E."/>
            <person name="Balint B."/>
            <person name="Krizsan K."/>
            <person name="Kiss B."/>
            <person name="Hess J."/>
            <person name="Varga T."/>
            <person name="Slot J."/>
            <person name="Riley R."/>
            <person name="Boka B."/>
            <person name="Rigling D."/>
            <person name="Barry K."/>
            <person name="Lee J."/>
            <person name="Mihaltcheva S."/>
            <person name="LaButti K."/>
            <person name="Lipzen A."/>
            <person name="Waldron R."/>
            <person name="Moloney N.M."/>
            <person name="Sperisen C."/>
            <person name="Kredics L."/>
            <person name="Vagvoelgyi C."/>
            <person name="Patrignani A."/>
            <person name="Fitzpatrick D."/>
            <person name="Nagy I."/>
            <person name="Doyle S."/>
            <person name="Anderson J.B."/>
            <person name="Grigoriev I.V."/>
            <person name="Gueldener U."/>
            <person name="Muensterkoetter M."/>
            <person name="Nagy L.G."/>
        </authorList>
    </citation>
    <scope>NUCLEOTIDE SEQUENCE [LARGE SCALE GENOMIC DNA]</scope>
    <source>
        <strain evidence="4">28-4</strain>
    </source>
</reference>
<dbReference type="EMBL" id="KZ293484">
    <property type="protein sequence ID" value="PBK60644.1"/>
    <property type="molecule type" value="Genomic_DNA"/>
</dbReference>
<proteinExistence type="predicted"/>
<name>A0A2H3AV79_9AGAR</name>
<accession>A0A2H3AV79</accession>
<keyword evidence="4" id="KW-1185">Reference proteome</keyword>
<dbReference type="InterPro" id="IPR050523">
    <property type="entry name" value="AKR_Detox_Biosynth"/>
</dbReference>
<sequence>MQLTVLQGFAILKAAWEAGINTIDTANAYSNGESEKPIGNFIVKYKIPRENLVIMTKALALVSKEISGFPPFNPILPNTRDYVNLGGLSRTALFNQVEASLGRLKTAYIDVLQIHAGDPTTPYEETMKALHDLVVSGKVRYIGACNLKAWQFAEMNHIAETKGWTQFVSMQVEHSLLYRTEEQEMFAYCKYKGIGVLSYSPLMEGHLARLLNTSTPRSDYVRNSSFEKKVRSSDAEIIERAQELTSKHGWKMSDVALAWSVTKVSSPIVGANSVQRVNEAIVSGKSLAEDEMKYLEELYEPQPSRMWLV</sequence>
<dbReference type="PANTHER" id="PTHR43364:SF9">
    <property type="entry name" value="OXIDOREDUCTASE"/>
    <property type="match status" value="1"/>
</dbReference>
<dbReference type="InterPro" id="IPR036812">
    <property type="entry name" value="NAD(P)_OxRdtase_dom_sf"/>
</dbReference>
<dbReference type="Gene3D" id="3.20.20.100">
    <property type="entry name" value="NADP-dependent oxidoreductase domain"/>
    <property type="match status" value="1"/>
</dbReference>
<evidence type="ECO:0000313" key="4">
    <source>
        <dbReference type="Proteomes" id="UP000218334"/>
    </source>
</evidence>
<gene>
    <name evidence="3" type="ORF">ARMSODRAFT_1026383</name>
</gene>
<dbReference type="Pfam" id="PF00248">
    <property type="entry name" value="Aldo_ket_red"/>
    <property type="match status" value="1"/>
</dbReference>
<dbReference type="PANTHER" id="PTHR43364">
    <property type="entry name" value="NADH-SPECIFIC METHYLGLYOXAL REDUCTASE-RELATED"/>
    <property type="match status" value="1"/>
</dbReference>